<accession>A0A644W230</accession>
<comment type="caution">
    <text evidence="1">The sequence shown here is derived from an EMBL/GenBank/DDBJ whole genome shotgun (WGS) entry which is preliminary data.</text>
</comment>
<organism evidence="1">
    <name type="scientific">bioreactor metagenome</name>
    <dbReference type="NCBI Taxonomy" id="1076179"/>
    <lineage>
        <taxon>unclassified sequences</taxon>
        <taxon>metagenomes</taxon>
        <taxon>ecological metagenomes</taxon>
    </lineage>
</organism>
<proteinExistence type="predicted"/>
<reference evidence="1" key="1">
    <citation type="submission" date="2019-08" db="EMBL/GenBank/DDBJ databases">
        <authorList>
            <person name="Kucharzyk K."/>
            <person name="Murdoch R.W."/>
            <person name="Higgins S."/>
            <person name="Loffler F."/>
        </authorList>
    </citation>
    <scope>NUCLEOTIDE SEQUENCE</scope>
</reference>
<evidence type="ECO:0000313" key="1">
    <source>
        <dbReference type="EMBL" id="MPL96553.1"/>
    </source>
</evidence>
<sequence length="125" mass="13299">MSAPGFPYTAWLLNVYINVSSTPTSIPKTITAGISSANRRSDTRCCYAHPLEFTLAVPLSPQQVIQYLRHFGAGGGGGWVERSAAAGDSSCLYQCRHGLARPGGDIASIREVGEVLVARSTTSNR</sequence>
<name>A0A644W230_9ZZZZ</name>
<protein>
    <submittedName>
        <fullName evidence="1">Uncharacterized protein</fullName>
    </submittedName>
</protein>
<dbReference type="EMBL" id="VSSQ01000514">
    <property type="protein sequence ID" value="MPL96553.1"/>
    <property type="molecule type" value="Genomic_DNA"/>
</dbReference>
<gene>
    <name evidence="1" type="ORF">SDC9_42735</name>
</gene>
<dbReference type="AlphaFoldDB" id="A0A644W230"/>